<dbReference type="OrthoDB" id="676979at2759"/>
<proteinExistence type="predicted"/>
<evidence type="ECO:0000313" key="1">
    <source>
        <dbReference type="EMBL" id="CAB9526590.1"/>
    </source>
</evidence>
<comment type="caution">
    <text evidence="1">The sequence shown here is derived from an EMBL/GenBank/DDBJ whole genome shotgun (WGS) entry which is preliminary data.</text>
</comment>
<dbReference type="InterPro" id="IPR032675">
    <property type="entry name" value="LRR_dom_sf"/>
</dbReference>
<reference evidence="1" key="1">
    <citation type="submission" date="2020-06" db="EMBL/GenBank/DDBJ databases">
        <authorList>
            <consortium name="Plant Systems Biology data submission"/>
        </authorList>
    </citation>
    <scope>NUCLEOTIDE SEQUENCE</scope>
    <source>
        <strain evidence="1">D6</strain>
    </source>
</reference>
<dbReference type="EMBL" id="CAICTM010001850">
    <property type="protein sequence ID" value="CAB9526590.1"/>
    <property type="molecule type" value="Genomic_DNA"/>
</dbReference>
<name>A0A9N8EUG2_9STRA</name>
<organism evidence="1 2">
    <name type="scientific">Seminavis robusta</name>
    <dbReference type="NCBI Taxonomy" id="568900"/>
    <lineage>
        <taxon>Eukaryota</taxon>
        <taxon>Sar</taxon>
        <taxon>Stramenopiles</taxon>
        <taxon>Ochrophyta</taxon>
        <taxon>Bacillariophyta</taxon>
        <taxon>Bacillariophyceae</taxon>
        <taxon>Bacillariophycidae</taxon>
        <taxon>Naviculales</taxon>
        <taxon>Naviculaceae</taxon>
        <taxon>Seminavis</taxon>
    </lineage>
</organism>
<evidence type="ECO:0000313" key="2">
    <source>
        <dbReference type="Proteomes" id="UP001153069"/>
    </source>
</evidence>
<sequence>MHFPLDHISPCEQDLAGYVEDGILYQGDGIIRHLWLSFNGLMGSGIPPELYLLTELRSLALDGLNLTSTIPDELIGLPGLEYISMISCGLFGSIPEAIGHAIVKTWNHALWLQLPDRNYSIIPVYAYKPNASHPFGRKSADGTSTNRTGIANKFVGSSIRHQPFHWDDSHRTWAINWVEVLVPESSDSEWCHPK</sequence>
<protein>
    <submittedName>
        <fullName evidence="1">Uncharacterized protein</fullName>
    </submittedName>
</protein>
<dbReference type="Proteomes" id="UP001153069">
    <property type="component" value="Unassembled WGS sequence"/>
</dbReference>
<dbReference type="Gene3D" id="3.80.10.10">
    <property type="entry name" value="Ribonuclease Inhibitor"/>
    <property type="match status" value="1"/>
</dbReference>
<keyword evidence="2" id="KW-1185">Reference proteome</keyword>
<dbReference type="SUPFAM" id="SSF52058">
    <property type="entry name" value="L domain-like"/>
    <property type="match status" value="1"/>
</dbReference>
<gene>
    <name evidence="1" type="ORF">SEMRO_1852_G301720.1</name>
</gene>
<dbReference type="AlphaFoldDB" id="A0A9N8EUG2"/>
<accession>A0A9N8EUG2</accession>